<comment type="caution">
    <text evidence="4">The sequence shown here is derived from an EMBL/GenBank/DDBJ whole genome shotgun (WGS) entry which is preliminary data.</text>
</comment>
<feature type="domain" description="Dinitrogenase iron-molybdenum cofactor biosynthesis" evidence="3">
    <location>
        <begin position="11"/>
        <end position="97"/>
    </location>
</feature>
<reference evidence="4 5" key="1">
    <citation type="submission" date="2020-10" db="EMBL/GenBank/DDBJ databases">
        <title>Connecting structure to function with the recovery of over 1000 high-quality activated sludge metagenome-assembled genomes encoding full-length rRNA genes using long-read sequencing.</title>
        <authorList>
            <person name="Singleton C.M."/>
            <person name="Petriglieri F."/>
            <person name="Kristensen J.M."/>
            <person name="Kirkegaard R.H."/>
            <person name="Michaelsen T.Y."/>
            <person name="Andersen M.H."/>
            <person name="Karst S.M."/>
            <person name="Dueholm M.S."/>
            <person name="Nielsen P.H."/>
            <person name="Albertsen M."/>
        </authorList>
    </citation>
    <scope>NUCLEOTIDE SEQUENCE [LARGE SCALE GENOMIC DNA]</scope>
    <source>
        <strain evidence="4">EsbW_18-Q3-R4-48_BATAC.285</strain>
    </source>
</reference>
<comment type="similarity">
    <text evidence="1">Belongs to the NifX/NifY family.</text>
</comment>
<accession>A0A935Q0G3</accession>
<dbReference type="InterPro" id="IPR036105">
    <property type="entry name" value="DiNase_FeMo-co_biosyn_sf"/>
</dbReference>
<protein>
    <submittedName>
        <fullName evidence="4">Nitrogen fixation protein NifX</fullName>
    </submittedName>
</protein>
<gene>
    <name evidence="4" type="ORF">IPJ27_13725</name>
</gene>
<evidence type="ECO:0000256" key="1">
    <source>
        <dbReference type="ARBA" id="ARBA00010285"/>
    </source>
</evidence>
<dbReference type="InterPro" id="IPR051840">
    <property type="entry name" value="NifX/NifY_domain"/>
</dbReference>
<dbReference type="SUPFAM" id="SSF53146">
    <property type="entry name" value="Nitrogenase accessory factor-like"/>
    <property type="match status" value="1"/>
</dbReference>
<dbReference type="InterPro" id="IPR034169">
    <property type="entry name" value="NifX-like"/>
</dbReference>
<keyword evidence="2" id="KW-0535">Nitrogen fixation</keyword>
<sequence length="139" mass="15029">MLRVAFASNDRSTVNQHFGATEGFAIYALDGERAQLVEIAEFPPESMDGNENRLPAKIATLAGCAAVYCLAAGASAVRQLLAVGVQPVRLDDEVAIDCLLREISLAIREGGMAWVDKAIRPHPDDGARFDRMLAEGWDE</sequence>
<dbReference type="AlphaFoldDB" id="A0A935Q0G3"/>
<dbReference type="Gene3D" id="3.30.420.130">
    <property type="entry name" value="Dinitrogenase iron-molybdenum cofactor biosynthesis domain"/>
    <property type="match status" value="1"/>
</dbReference>
<dbReference type="Proteomes" id="UP000697998">
    <property type="component" value="Unassembled WGS sequence"/>
</dbReference>
<dbReference type="CDD" id="cd00853">
    <property type="entry name" value="NifX"/>
    <property type="match status" value="1"/>
</dbReference>
<evidence type="ECO:0000313" key="4">
    <source>
        <dbReference type="EMBL" id="MBK7675722.1"/>
    </source>
</evidence>
<evidence type="ECO:0000313" key="5">
    <source>
        <dbReference type="Proteomes" id="UP000697998"/>
    </source>
</evidence>
<organism evidence="4 5">
    <name type="scientific">Candidatus Accumulibacter proximus</name>
    <dbReference type="NCBI Taxonomy" id="2954385"/>
    <lineage>
        <taxon>Bacteria</taxon>
        <taxon>Pseudomonadati</taxon>
        <taxon>Pseudomonadota</taxon>
        <taxon>Betaproteobacteria</taxon>
        <taxon>Candidatus Accumulibacter</taxon>
    </lineage>
</organism>
<dbReference type="Pfam" id="PF02579">
    <property type="entry name" value="Nitro_FeMo-Co"/>
    <property type="match status" value="1"/>
</dbReference>
<evidence type="ECO:0000256" key="2">
    <source>
        <dbReference type="ARBA" id="ARBA00023231"/>
    </source>
</evidence>
<name>A0A935Q0G3_9PROT</name>
<dbReference type="EMBL" id="JADJMH010000013">
    <property type="protein sequence ID" value="MBK7675722.1"/>
    <property type="molecule type" value="Genomic_DNA"/>
</dbReference>
<dbReference type="PANTHER" id="PTHR33937">
    <property type="entry name" value="IRON-MOLYBDENUM PROTEIN-RELATED-RELATED"/>
    <property type="match status" value="1"/>
</dbReference>
<evidence type="ECO:0000259" key="3">
    <source>
        <dbReference type="Pfam" id="PF02579"/>
    </source>
</evidence>
<dbReference type="InterPro" id="IPR003731">
    <property type="entry name" value="Di-Nase_FeMo-co_biosynth"/>
</dbReference>
<dbReference type="PANTHER" id="PTHR33937:SF1">
    <property type="entry name" value="IRON-MOLIBDENUM COFACTOR PROCESSING PROTEIN"/>
    <property type="match status" value="1"/>
</dbReference>
<proteinExistence type="inferred from homology"/>